<dbReference type="EMBL" id="PP179310">
    <property type="protein sequence ID" value="XAI69465.1"/>
    <property type="molecule type" value="Genomic_DNA"/>
</dbReference>
<sequence length="56" mass="6682">MSDYLREKVENINGEVAILLDNIDPLNARPDLHERLRDVVWKANWLLEHIKENENE</sequence>
<accession>A0AAU6VYQ3</accession>
<gene>
    <name evidence="1" type="ORF">Pyxpy01_00167</name>
</gene>
<proteinExistence type="predicted"/>
<organism evidence="1">
    <name type="scientific">Pseudomonas phage Pyxpy01</name>
    <dbReference type="NCBI Taxonomy" id="3138546"/>
    <lineage>
        <taxon>Viruses</taxon>
    </lineage>
</organism>
<reference evidence="1" key="1">
    <citation type="journal article" date="2024" name="J. Gen. Virol.">
        <title>Novel phages of Pseudomonas syringae unveil numerous potential auxiliary metabolic genes.</title>
        <authorList>
            <person name="Feltin C."/>
            <person name="Garneau J.R."/>
            <person name="Morris C.E."/>
            <person name="Berard A."/>
            <person name="Torres-Barcelo C."/>
        </authorList>
    </citation>
    <scope>NUCLEOTIDE SEQUENCE</scope>
</reference>
<protein>
    <submittedName>
        <fullName evidence="1">Uncharacterized protein</fullName>
    </submittedName>
</protein>
<evidence type="ECO:0000313" key="1">
    <source>
        <dbReference type="EMBL" id="XAI69465.1"/>
    </source>
</evidence>
<name>A0AAU6VYQ3_9VIRU</name>